<dbReference type="STRING" id="161355.PS9374_00332"/>
<dbReference type="Pfam" id="PF02470">
    <property type="entry name" value="MlaD"/>
    <property type="match status" value="1"/>
</dbReference>
<dbReference type="InterPro" id="IPR005693">
    <property type="entry name" value="Mce"/>
</dbReference>
<dbReference type="InterPro" id="IPR003399">
    <property type="entry name" value="Mce/MlaD"/>
</dbReference>
<dbReference type="EMBL" id="BDCX01000001">
    <property type="protein sequence ID" value="GAT64701.1"/>
    <property type="molecule type" value="Genomic_DNA"/>
</dbReference>
<evidence type="ECO:0000313" key="4">
    <source>
        <dbReference type="Proteomes" id="UP000077701"/>
    </source>
</evidence>
<accession>A0A161LTI3</accession>
<dbReference type="PANTHER" id="PTHR33371:SF4">
    <property type="entry name" value="INTERMEMBRANE PHOSPHOLIPID TRANSPORT SYSTEM BINDING PROTEIN MLAD"/>
    <property type="match status" value="1"/>
</dbReference>
<dbReference type="NCBIfam" id="TIGR00996">
    <property type="entry name" value="Mtu_fam_mce"/>
    <property type="match status" value="1"/>
</dbReference>
<dbReference type="RefSeq" id="WP_068894069.1">
    <property type="nucleotide sequence ID" value="NZ_BDCX01000001.1"/>
</dbReference>
<comment type="caution">
    <text evidence="3">The sequence shown here is derived from an EMBL/GenBank/DDBJ whole genome shotgun (WGS) entry which is preliminary data.</text>
</comment>
<dbReference type="Pfam" id="PF11887">
    <property type="entry name" value="Mce4_CUP1"/>
    <property type="match status" value="1"/>
</dbReference>
<gene>
    <name evidence="3" type="ORF">PS9374_00332</name>
</gene>
<dbReference type="OrthoDB" id="4655264at2"/>
<reference evidence="4" key="2">
    <citation type="submission" date="2016-04" db="EMBL/GenBank/DDBJ databases">
        <title>Planomonospora sphaerica JCM9374 whole genome shotgun sequence.</title>
        <authorList>
            <person name="Suzuki T."/>
            <person name="Dohra H."/>
            <person name="Kodani S."/>
        </authorList>
    </citation>
    <scope>NUCLEOTIDE SEQUENCE [LARGE SCALE GENOMIC DNA]</scope>
    <source>
        <strain evidence="4">JCM 9374</strain>
    </source>
</reference>
<keyword evidence="4" id="KW-1185">Reference proteome</keyword>
<dbReference type="Proteomes" id="UP000077701">
    <property type="component" value="Unassembled WGS sequence"/>
</dbReference>
<proteinExistence type="predicted"/>
<dbReference type="InterPro" id="IPR024516">
    <property type="entry name" value="Mce_C"/>
</dbReference>
<protein>
    <submittedName>
        <fullName evidence="3">Organic solvent ABC transporter substrate-binding protein</fullName>
    </submittedName>
</protein>
<evidence type="ECO:0000259" key="1">
    <source>
        <dbReference type="Pfam" id="PF02470"/>
    </source>
</evidence>
<reference evidence="3 4" key="1">
    <citation type="journal article" date="2016" name="Genome Announc.">
        <title>Draft Genome Sequence of Planomonospora sphaerica JCM9374, a Rare Actinomycete.</title>
        <authorList>
            <person name="Dohra H."/>
            <person name="Suzuki T."/>
            <person name="Inoue Y."/>
            <person name="Kodani S."/>
        </authorList>
    </citation>
    <scope>NUCLEOTIDE SEQUENCE [LARGE SCALE GENOMIC DNA]</scope>
    <source>
        <strain evidence="3 4">JCM 9374</strain>
    </source>
</reference>
<name>A0A161LTI3_9ACTN</name>
<evidence type="ECO:0000259" key="2">
    <source>
        <dbReference type="Pfam" id="PF11887"/>
    </source>
</evidence>
<dbReference type="PANTHER" id="PTHR33371">
    <property type="entry name" value="INTERMEMBRANE PHOSPHOLIPID TRANSPORT SYSTEM BINDING PROTEIN MLAD-RELATED"/>
    <property type="match status" value="1"/>
</dbReference>
<dbReference type="InterPro" id="IPR052336">
    <property type="entry name" value="MlaD_Phospholipid_Transporter"/>
</dbReference>
<feature type="domain" description="Mce/MlaD" evidence="1">
    <location>
        <begin position="38"/>
        <end position="115"/>
    </location>
</feature>
<dbReference type="AlphaFoldDB" id="A0A161LTI3"/>
<organism evidence="3 4">
    <name type="scientific">Planomonospora sphaerica</name>
    <dbReference type="NCBI Taxonomy" id="161355"/>
    <lineage>
        <taxon>Bacteria</taxon>
        <taxon>Bacillati</taxon>
        <taxon>Actinomycetota</taxon>
        <taxon>Actinomycetes</taxon>
        <taxon>Streptosporangiales</taxon>
        <taxon>Streptosporangiaceae</taxon>
        <taxon>Planomonospora</taxon>
    </lineage>
</organism>
<sequence>MARGVLPLPVRLAISLVLVAAVTAALVLAVRGAASVNGTRLSAAFGRAGQGLDPNSPVKIRGVTVGGVSAVTLDGTGRAVVSMYVEPGVKVPETVTAVIEPSSIFGPKFVDLVPGGGEARGPYLGDGAVITRTEDPVDLSDSLADAYDGLGAVDPADVTAIVHTLGRGLDGKGPQLRGIVDGARTVVGVAHRRRAEFTRFIGDAAALSGALADRGDELTGIAADVNALAPGLVERAGKVRALLREFDELSALTAHGLRARRRDLKAAGNAGERAAALLAAQLGVAGDGVRGLNGLLAGLNDLIGGKGPGRANQLKMAAYVHTDPCVLFAGACRAADGR</sequence>
<feature type="domain" description="Mammalian cell entry C-terminal" evidence="2">
    <location>
        <begin position="124"/>
        <end position="305"/>
    </location>
</feature>
<evidence type="ECO:0000313" key="3">
    <source>
        <dbReference type="EMBL" id="GAT64701.1"/>
    </source>
</evidence>